<feature type="transmembrane region" description="Helical" evidence="1">
    <location>
        <begin position="41"/>
        <end position="62"/>
    </location>
</feature>
<dbReference type="Proteomes" id="UP000053593">
    <property type="component" value="Unassembled WGS sequence"/>
</dbReference>
<sequence length="177" mass="19293">MGHHYAALRIALYAALLIFSIVLLGLTGTRIHRTLSGNTGFYDPIVVELLVTSSLAILWSLYLMHVIHAARVRGPATSFRGEFIGWFVIWTMFLVGAAIATNFWGNLGFCFGVFSCNVLTDIVAFAWLCFIITTLIGFSAMLFLAGNGGRASINEPLHGRWSARPLEKPGQTSAAVV</sequence>
<feature type="transmembrane region" description="Helical" evidence="1">
    <location>
        <begin position="7"/>
        <end position="29"/>
    </location>
</feature>
<keyword evidence="1" id="KW-0812">Transmembrane</keyword>
<dbReference type="OrthoDB" id="3227739at2759"/>
<protein>
    <recommendedName>
        <fullName evidence="4">MARVEL domain-containing protein</fullName>
    </recommendedName>
</protein>
<feature type="transmembrane region" description="Helical" evidence="1">
    <location>
        <begin position="124"/>
        <end position="145"/>
    </location>
</feature>
<gene>
    <name evidence="2" type="ORF">GYMLUDRAFT_208559</name>
</gene>
<keyword evidence="1" id="KW-1133">Transmembrane helix</keyword>
<evidence type="ECO:0000256" key="1">
    <source>
        <dbReference type="SAM" id="Phobius"/>
    </source>
</evidence>
<evidence type="ECO:0008006" key="4">
    <source>
        <dbReference type="Google" id="ProtNLM"/>
    </source>
</evidence>
<accession>A0A0D0BB56</accession>
<name>A0A0D0BB56_9AGAR</name>
<feature type="transmembrane region" description="Helical" evidence="1">
    <location>
        <begin position="83"/>
        <end position="104"/>
    </location>
</feature>
<proteinExistence type="predicted"/>
<keyword evidence="1" id="KW-0472">Membrane</keyword>
<keyword evidence="3" id="KW-1185">Reference proteome</keyword>
<reference evidence="2 3" key="1">
    <citation type="submission" date="2014-04" db="EMBL/GenBank/DDBJ databases">
        <title>Evolutionary Origins and Diversification of the Mycorrhizal Mutualists.</title>
        <authorList>
            <consortium name="DOE Joint Genome Institute"/>
            <consortium name="Mycorrhizal Genomics Consortium"/>
            <person name="Kohler A."/>
            <person name="Kuo A."/>
            <person name="Nagy L.G."/>
            <person name="Floudas D."/>
            <person name="Copeland A."/>
            <person name="Barry K.W."/>
            <person name="Cichocki N."/>
            <person name="Veneault-Fourrey C."/>
            <person name="LaButti K."/>
            <person name="Lindquist E.A."/>
            <person name="Lipzen A."/>
            <person name="Lundell T."/>
            <person name="Morin E."/>
            <person name="Murat C."/>
            <person name="Riley R."/>
            <person name="Ohm R."/>
            <person name="Sun H."/>
            <person name="Tunlid A."/>
            <person name="Henrissat B."/>
            <person name="Grigoriev I.V."/>
            <person name="Hibbett D.S."/>
            <person name="Martin F."/>
        </authorList>
    </citation>
    <scope>NUCLEOTIDE SEQUENCE [LARGE SCALE GENOMIC DNA]</scope>
    <source>
        <strain evidence="2 3">FD-317 M1</strain>
    </source>
</reference>
<dbReference type="AlphaFoldDB" id="A0A0D0BB56"/>
<organism evidence="2 3">
    <name type="scientific">Collybiopsis luxurians FD-317 M1</name>
    <dbReference type="NCBI Taxonomy" id="944289"/>
    <lineage>
        <taxon>Eukaryota</taxon>
        <taxon>Fungi</taxon>
        <taxon>Dikarya</taxon>
        <taxon>Basidiomycota</taxon>
        <taxon>Agaricomycotina</taxon>
        <taxon>Agaricomycetes</taxon>
        <taxon>Agaricomycetidae</taxon>
        <taxon>Agaricales</taxon>
        <taxon>Marasmiineae</taxon>
        <taxon>Omphalotaceae</taxon>
        <taxon>Collybiopsis</taxon>
        <taxon>Collybiopsis luxurians</taxon>
    </lineage>
</organism>
<dbReference type="HOGENOM" id="CLU_095057_1_1_1"/>
<evidence type="ECO:0000313" key="3">
    <source>
        <dbReference type="Proteomes" id="UP000053593"/>
    </source>
</evidence>
<dbReference type="EMBL" id="KN834861">
    <property type="protein sequence ID" value="KIK51551.1"/>
    <property type="molecule type" value="Genomic_DNA"/>
</dbReference>
<evidence type="ECO:0000313" key="2">
    <source>
        <dbReference type="EMBL" id="KIK51551.1"/>
    </source>
</evidence>